<evidence type="ECO:0000256" key="5">
    <source>
        <dbReference type="ARBA" id="ARBA00022989"/>
    </source>
</evidence>
<proteinExistence type="inferred from homology"/>
<dbReference type="PANTHER" id="PTHR31942:SF82">
    <property type="entry name" value="MLO PROTEIN HOMOLOG 1"/>
    <property type="match status" value="1"/>
</dbReference>
<dbReference type="InterPro" id="IPR004326">
    <property type="entry name" value="Mlo"/>
</dbReference>
<evidence type="ECO:0000256" key="8">
    <source>
        <dbReference type="SAM" id="Phobius"/>
    </source>
</evidence>
<dbReference type="Pfam" id="PF03094">
    <property type="entry name" value="Mlo"/>
    <property type="match status" value="1"/>
</dbReference>
<evidence type="ECO:0000256" key="1">
    <source>
        <dbReference type="ARBA" id="ARBA00004141"/>
    </source>
</evidence>
<evidence type="ECO:0000256" key="7">
    <source>
        <dbReference type="ARBA" id="ARBA00023265"/>
    </source>
</evidence>
<keyword evidence="5 8" id="KW-1133">Transmembrane helix</keyword>
<reference evidence="9 10" key="1">
    <citation type="submission" date="2024-01" db="EMBL/GenBank/DDBJ databases">
        <title>The complete chloroplast genome sequence of Lithospermum erythrorhizon: insights into the phylogenetic relationship among Boraginaceae species and the maternal lineages of purple gromwells.</title>
        <authorList>
            <person name="Okada T."/>
            <person name="Watanabe K."/>
        </authorList>
    </citation>
    <scope>NUCLEOTIDE SEQUENCE [LARGE SCALE GENOMIC DNA]</scope>
</reference>
<feature type="transmembrane region" description="Helical" evidence="8">
    <location>
        <begin position="129"/>
        <end position="150"/>
    </location>
</feature>
<dbReference type="EMBL" id="BAABME010002462">
    <property type="protein sequence ID" value="GAA0154742.1"/>
    <property type="molecule type" value="Genomic_DNA"/>
</dbReference>
<keyword evidence="7" id="KW-0568">Pathogenesis-related protein</keyword>
<evidence type="ECO:0008006" key="11">
    <source>
        <dbReference type="Google" id="ProtNLM"/>
    </source>
</evidence>
<gene>
    <name evidence="9" type="ORF">LIER_12639</name>
</gene>
<name>A0AAV3PUY6_LITER</name>
<keyword evidence="3 8" id="KW-0812">Transmembrane</keyword>
<comment type="caution">
    <text evidence="9">The sequence shown here is derived from an EMBL/GenBank/DDBJ whole genome shotgun (WGS) entry which is preliminary data.</text>
</comment>
<dbReference type="PANTHER" id="PTHR31942">
    <property type="entry name" value="MLO-LIKE PROTEIN 1"/>
    <property type="match status" value="1"/>
</dbReference>
<dbReference type="AlphaFoldDB" id="A0AAV3PUY6"/>
<evidence type="ECO:0000256" key="6">
    <source>
        <dbReference type="ARBA" id="ARBA00023136"/>
    </source>
</evidence>
<evidence type="ECO:0000256" key="2">
    <source>
        <dbReference type="ARBA" id="ARBA00006574"/>
    </source>
</evidence>
<dbReference type="GO" id="GO:0006952">
    <property type="term" value="P:defense response"/>
    <property type="evidence" value="ECO:0007669"/>
    <property type="project" value="UniProtKB-KW"/>
</dbReference>
<comment type="subcellular location">
    <subcellularLocation>
        <location evidence="1">Membrane</location>
        <topology evidence="1">Multi-pass membrane protein</topology>
    </subcellularLocation>
</comment>
<evidence type="ECO:0000313" key="9">
    <source>
        <dbReference type="EMBL" id="GAA0154742.1"/>
    </source>
</evidence>
<keyword evidence="6 8" id="KW-0472">Membrane</keyword>
<evidence type="ECO:0000256" key="4">
    <source>
        <dbReference type="ARBA" id="ARBA00022821"/>
    </source>
</evidence>
<dbReference type="GO" id="GO:0016020">
    <property type="term" value="C:membrane"/>
    <property type="evidence" value="ECO:0007669"/>
    <property type="project" value="UniProtKB-SubCell"/>
</dbReference>
<keyword evidence="4" id="KW-0611">Plant defense</keyword>
<sequence>MENIVLRQNKAMCRALEKIKAELMILGFISLLLTAATSHMAKICIPAKYEGSWVPCVKKDHEDSGGNKGGDGGDDGDDKRRKLLSFAFYATEEILTWRRSLAGATTDDPGTTCGKDKIQLISYSAAHQLHLFLFILAIVHVFYSIILMALGQAKMKKWKHWELETASMEYQFTNDPTRFRFVHQTSFVRRHSGTSKIPGSRWIVRILN</sequence>
<evidence type="ECO:0000313" key="10">
    <source>
        <dbReference type="Proteomes" id="UP001454036"/>
    </source>
</evidence>
<keyword evidence="10" id="KW-1185">Reference proteome</keyword>
<protein>
    <recommendedName>
        <fullName evidence="11">MLO-like protein</fullName>
    </recommendedName>
</protein>
<organism evidence="9 10">
    <name type="scientific">Lithospermum erythrorhizon</name>
    <name type="common">Purple gromwell</name>
    <name type="synonym">Lithospermum officinale var. erythrorhizon</name>
    <dbReference type="NCBI Taxonomy" id="34254"/>
    <lineage>
        <taxon>Eukaryota</taxon>
        <taxon>Viridiplantae</taxon>
        <taxon>Streptophyta</taxon>
        <taxon>Embryophyta</taxon>
        <taxon>Tracheophyta</taxon>
        <taxon>Spermatophyta</taxon>
        <taxon>Magnoliopsida</taxon>
        <taxon>eudicotyledons</taxon>
        <taxon>Gunneridae</taxon>
        <taxon>Pentapetalae</taxon>
        <taxon>asterids</taxon>
        <taxon>lamiids</taxon>
        <taxon>Boraginales</taxon>
        <taxon>Boraginaceae</taxon>
        <taxon>Boraginoideae</taxon>
        <taxon>Lithospermeae</taxon>
        <taxon>Lithospermum</taxon>
    </lineage>
</organism>
<dbReference type="Proteomes" id="UP001454036">
    <property type="component" value="Unassembled WGS sequence"/>
</dbReference>
<accession>A0AAV3PUY6</accession>
<comment type="similarity">
    <text evidence="2">Belongs to the MLO family.</text>
</comment>
<evidence type="ECO:0000256" key="3">
    <source>
        <dbReference type="ARBA" id="ARBA00022692"/>
    </source>
</evidence>